<keyword evidence="3" id="KW-1185">Reference proteome</keyword>
<sequence>MSHLSVFVLTLLVISLGACSKLDDPSLQPAFDPEQRRESLPKAAVAANPEKNLLFGDLHIHTGLSTDAYVFGVRTLPEDVYTFARGGTIEHAAGYPIEISRPLDFAAVTDHAEYLGQARLANLKVPTTQRPLRDLLLNGNALSITIAWIKSAAFIRQQGFGFGVDEVDEGINRDAWQMTIDAAQKFNEPGVFTTFIGYEWSAFVDTPTVHIHRNVIYRSDNVSDLPFSYLDSHYPEDLWRFLAKENAAGRHAFAIPHNANLSDGNMYPSVDSYGKPITEEYAKMRSEYEPISEILQIKGSSETHPLLSNLDEFANFEIANLVSLGDDSDPGRVKGAYARDALRLGLELSHSEGFNPYTFGVIGSSDSHNASSPSEESNYHGKLPMMDGSAGLRTDSATLLPAGINPVTRWGSGGLAAVWAEENTRASIYDALQRKETFATSGPRISVRFFAGWDYDASLLEQTDVISRAYASGVPMGGTLSAAPSAASPKFMVLAMKDPEGANLDRIQIIKAWVDDSGKSHEKIFDVAASGGRSVDASSGKLPAVGNTVDIKTASYDNSIGDAVLSTLWTDPEFDPEMEAFYYARVIEIPTPRWSTFDALDLGIEAMEPSSIQERAITSAIWYAPE</sequence>
<evidence type="ECO:0000313" key="2">
    <source>
        <dbReference type="EMBL" id="MBA6411789.1"/>
    </source>
</evidence>
<name>A0A7W2TTP1_9GAMM</name>
<evidence type="ECO:0000313" key="3">
    <source>
        <dbReference type="Proteomes" id="UP000539350"/>
    </source>
</evidence>
<dbReference type="AlphaFoldDB" id="A0A7W2TTP1"/>
<dbReference type="Gene3D" id="3.20.20.140">
    <property type="entry name" value="Metal-dependent hydrolases"/>
    <property type="match status" value="1"/>
</dbReference>
<dbReference type="RefSeq" id="WP_182168646.1">
    <property type="nucleotide sequence ID" value="NZ_JACFXU010000013.1"/>
</dbReference>
<reference evidence="2 3" key="1">
    <citation type="submission" date="2020-07" db="EMBL/GenBank/DDBJ databases">
        <title>Halieaceae bacterium, F7430, whole genome shotgun sequencing project.</title>
        <authorList>
            <person name="Jiang S."/>
            <person name="Liu Z.W."/>
            <person name="Du Z.J."/>
        </authorList>
    </citation>
    <scope>NUCLEOTIDE SEQUENCE [LARGE SCALE GENOMIC DNA]</scope>
    <source>
        <strain evidence="2 3">F7430</strain>
    </source>
</reference>
<comment type="caution">
    <text evidence="2">The sequence shown here is derived from an EMBL/GenBank/DDBJ whole genome shotgun (WGS) entry which is preliminary data.</text>
</comment>
<dbReference type="EMBL" id="JACFXU010000013">
    <property type="protein sequence ID" value="MBA6411789.1"/>
    <property type="molecule type" value="Genomic_DNA"/>
</dbReference>
<dbReference type="Proteomes" id="UP000539350">
    <property type="component" value="Unassembled WGS sequence"/>
</dbReference>
<feature type="signal peptide" evidence="1">
    <location>
        <begin position="1"/>
        <end position="20"/>
    </location>
</feature>
<organism evidence="2 3">
    <name type="scientific">Sediminihaliea albiluteola</name>
    <dbReference type="NCBI Taxonomy" id="2758564"/>
    <lineage>
        <taxon>Bacteria</taxon>
        <taxon>Pseudomonadati</taxon>
        <taxon>Pseudomonadota</taxon>
        <taxon>Gammaproteobacteria</taxon>
        <taxon>Cellvibrionales</taxon>
        <taxon>Halieaceae</taxon>
        <taxon>Sediminihaliea</taxon>
    </lineage>
</organism>
<proteinExistence type="predicted"/>
<evidence type="ECO:0000256" key="1">
    <source>
        <dbReference type="SAM" id="SignalP"/>
    </source>
</evidence>
<feature type="chain" id="PRO_5031104613" evidence="1">
    <location>
        <begin position="21"/>
        <end position="626"/>
    </location>
</feature>
<keyword evidence="1" id="KW-0732">Signal</keyword>
<dbReference type="InterPro" id="IPR022028">
    <property type="entry name" value="DUF3604"/>
</dbReference>
<accession>A0A7W2TTP1</accession>
<protein>
    <submittedName>
        <fullName evidence="2">DUF3604 domain-containing protein</fullName>
    </submittedName>
</protein>
<gene>
    <name evidence="2" type="ORF">H2508_01530</name>
</gene>
<dbReference type="Pfam" id="PF12228">
    <property type="entry name" value="DUF3604"/>
    <property type="match status" value="1"/>
</dbReference>